<keyword evidence="7" id="KW-1185">Reference proteome</keyword>
<gene>
    <name evidence="6" type="ORF">DKT77_07380</name>
</gene>
<dbReference type="InterPro" id="IPR036388">
    <property type="entry name" value="WH-like_DNA-bd_sf"/>
</dbReference>
<dbReference type="InterPro" id="IPR050397">
    <property type="entry name" value="Env_Response_Regulators"/>
</dbReference>
<feature type="domain" description="HTH crp-type" evidence="5">
    <location>
        <begin position="143"/>
        <end position="215"/>
    </location>
</feature>
<dbReference type="InterPro" id="IPR036390">
    <property type="entry name" value="WH_DNA-bd_sf"/>
</dbReference>
<dbReference type="InterPro" id="IPR014710">
    <property type="entry name" value="RmlC-like_jellyroll"/>
</dbReference>
<keyword evidence="3" id="KW-0804">Transcription</keyword>
<protein>
    <recommendedName>
        <fullName evidence="8">Crp/Fnr family transcriptional regulator</fullName>
    </recommendedName>
</protein>
<feature type="domain" description="Cyclic nucleotide-binding" evidence="4">
    <location>
        <begin position="9"/>
        <end position="129"/>
    </location>
</feature>
<dbReference type="PANTHER" id="PTHR24567:SF74">
    <property type="entry name" value="HTH-TYPE TRANSCRIPTIONAL REGULATOR ARCR"/>
    <property type="match status" value="1"/>
</dbReference>
<dbReference type="SMART" id="SM00419">
    <property type="entry name" value="HTH_CRP"/>
    <property type="match status" value="1"/>
</dbReference>
<proteinExistence type="predicted"/>
<keyword evidence="1" id="KW-0805">Transcription regulation</keyword>
<evidence type="ECO:0000256" key="3">
    <source>
        <dbReference type="ARBA" id="ARBA00023163"/>
    </source>
</evidence>
<comment type="caution">
    <text evidence="6">The sequence shown here is derived from an EMBL/GenBank/DDBJ whole genome shotgun (WGS) entry which is preliminary data.</text>
</comment>
<dbReference type="SUPFAM" id="SSF51206">
    <property type="entry name" value="cAMP-binding domain-like"/>
    <property type="match status" value="1"/>
</dbReference>
<evidence type="ECO:0008006" key="8">
    <source>
        <dbReference type="Google" id="ProtNLM"/>
    </source>
</evidence>
<keyword evidence="2" id="KW-0238">DNA-binding</keyword>
<evidence type="ECO:0000259" key="4">
    <source>
        <dbReference type="PROSITE" id="PS50042"/>
    </source>
</evidence>
<dbReference type="Gene3D" id="1.10.10.10">
    <property type="entry name" value="Winged helix-like DNA-binding domain superfamily/Winged helix DNA-binding domain"/>
    <property type="match status" value="1"/>
</dbReference>
<dbReference type="PROSITE" id="PS51063">
    <property type="entry name" value="HTH_CRP_2"/>
    <property type="match status" value="1"/>
</dbReference>
<evidence type="ECO:0000256" key="1">
    <source>
        <dbReference type="ARBA" id="ARBA00023015"/>
    </source>
</evidence>
<evidence type="ECO:0000313" key="6">
    <source>
        <dbReference type="EMBL" id="PWR03280.1"/>
    </source>
</evidence>
<dbReference type="Pfam" id="PF00027">
    <property type="entry name" value="cNMP_binding"/>
    <property type="match status" value="1"/>
</dbReference>
<dbReference type="SMART" id="SM00100">
    <property type="entry name" value="cNMP"/>
    <property type="match status" value="1"/>
</dbReference>
<name>A0A2V2LCL4_9RHOB</name>
<evidence type="ECO:0000313" key="7">
    <source>
        <dbReference type="Proteomes" id="UP000245680"/>
    </source>
</evidence>
<dbReference type="Pfam" id="PF13545">
    <property type="entry name" value="HTH_Crp_2"/>
    <property type="match status" value="1"/>
</dbReference>
<sequence length="225" mass="24421">MDLPDLIPLLSGLDPHDVMTFEQMLDLRKLPDRSVVSRRGTPGHDVFVLLTGACLGLVQSRSGKDIVIDRIGPGRVFGELGALDGGSRVRTVRADGPVEVGALPLQDFEAWLMKTPQAMRNLLSELAGNTRELSDRYFEMAVHDVETRVRLFLIRLLIEHCALHDGGALDPAPSHSTIAANVGANREAVSRVISRFGRMGFLDSGRRRIVVLDAAGLEAGLKGPV</sequence>
<dbReference type="Proteomes" id="UP000245680">
    <property type="component" value="Unassembled WGS sequence"/>
</dbReference>
<dbReference type="RefSeq" id="WP_109811072.1">
    <property type="nucleotide sequence ID" value="NZ_QGKU01000029.1"/>
</dbReference>
<dbReference type="PROSITE" id="PS50042">
    <property type="entry name" value="CNMP_BINDING_3"/>
    <property type="match status" value="1"/>
</dbReference>
<organism evidence="6 7">
    <name type="scientific">Meridianimarinicoccus roseus</name>
    <dbReference type="NCBI Taxonomy" id="2072018"/>
    <lineage>
        <taxon>Bacteria</taxon>
        <taxon>Pseudomonadati</taxon>
        <taxon>Pseudomonadota</taxon>
        <taxon>Alphaproteobacteria</taxon>
        <taxon>Rhodobacterales</taxon>
        <taxon>Paracoccaceae</taxon>
        <taxon>Meridianimarinicoccus</taxon>
    </lineage>
</organism>
<dbReference type="GO" id="GO:0003700">
    <property type="term" value="F:DNA-binding transcription factor activity"/>
    <property type="evidence" value="ECO:0007669"/>
    <property type="project" value="TreeGrafter"/>
</dbReference>
<dbReference type="InterPro" id="IPR012318">
    <property type="entry name" value="HTH_CRP"/>
</dbReference>
<dbReference type="OrthoDB" id="9808528at2"/>
<reference evidence="6 7" key="1">
    <citation type="submission" date="2018-05" db="EMBL/GenBank/DDBJ databases">
        <title>Rhodobacteraceae gen. nov., sp. nov. isolated from sea water.</title>
        <authorList>
            <person name="Ren Y."/>
        </authorList>
    </citation>
    <scope>NUCLEOTIDE SEQUENCE [LARGE SCALE GENOMIC DNA]</scope>
    <source>
        <strain evidence="6 7">TG-679</strain>
    </source>
</reference>
<dbReference type="InterPro" id="IPR000595">
    <property type="entry name" value="cNMP-bd_dom"/>
</dbReference>
<dbReference type="PANTHER" id="PTHR24567">
    <property type="entry name" value="CRP FAMILY TRANSCRIPTIONAL REGULATORY PROTEIN"/>
    <property type="match status" value="1"/>
</dbReference>
<evidence type="ECO:0000259" key="5">
    <source>
        <dbReference type="PROSITE" id="PS51063"/>
    </source>
</evidence>
<dbReference type="GO" id="GO:0003677">
    <property type="term" value="F:DNA binding"/>
    <property type="evidence" value="ECO:0007669"/>
    <property type="project" value="UniProtKB-KW"/>
</dbReference>
<evidence type="ECO:0000256" key="2">
    <source>
        <dbReference type="ARBA" id="ARBA00023125"/>
    </source>
</evidence>
<dbReference type="SUPFAM" id="SSF46785">
    <property type="entry name" value="Winged helix' DNA-binding domain"/>
    <property type="match status" value="1"/>
</dbReference>
<dbReference type="AlphaFoldDB" id="A0A2V2LCL4"/>
<dbReference type="CDD" id="cd00038">
    <property type="entry name" value="CAP_ED"/>
    <property type="match status" value="1"/>
</dbReference>
<dbReference type="Gene3D" id="2.60.120.10">
    <property type="entry name" value="Jelly Rolls"/>
    <property type="match status" value="1"/>
</dbReference>
<dbReference type="GO" id="GO:0005829">
    <property type="term" value="C:cytosol"/>
    <property type="evidence" value="ECO:0007669"/>
    <property type="project" value="TreeGrafter"/>
</dbReference>
<dbReference type="EMBL" id="QGKU01000029">
    <property type="protein sequence ID" value="PWR03280.1"/>
    <property type="molecule type" value="Genomic_DNA"/>
</dbReference>
<dbReference type="InterPro" id="IPR018490">
    <property type="entry name" value="cNMP-bd_dom_sf"/>
</dbReference>
<accession>A0A2V2LCL4</accession>